<evidence type="ECO:0000256" key="2">
    <source>
        <dbReference type="ARBA" id="ARBA00010617"/>
    </source>
</evidence>
<keyword evidence="5" id="KW-0560">Oxidoreductase</keyword>
<evidence type="ECO:0000256" key="3">
    <source>
        <dbReference type="ARBA" id="ARBA00022617"/>
    </source>
</evidence>
<comment type="cofactor">
    <cofactor evidence="1">
        <name>heme</name>
        <dbReference type="ChEBI" id="CHEBI:30413"/>
    </cofactor>
</comment>
<dbReference type="InterPro" id="IPR001128">
    <property type="entry name" value="Cyt_P450"/>
</dbReference>
<dbReference type="PANTHER" id="PTHR46300">
    <property type="entry name" value="P450, PUTATIVE (EUROFUNG)-RELATED-RELATED"/>
    <property type="match status" value="1"/>
</dbReference>
<reference evidence="9" key="1">
    <citation type="journal article" date="2017" name="Nat. Ecol. Evol.">
        <title>Genome expansion and lineage-specific genetic innovations in the forest pathogenic fungi Armillaria.</title>
        <authorList>
            <person name="Sipos G."/>
            <person name="Prasanna A.N."/>
            <person name="Walter M.C."/>
            <person name="O'Connor E."/>
            <person name="Balint B."/>
            <person name="Krizsan K."/>
            <person name="Kiss B."/>
            <person name="Hess J."/>
            <person name="Varga T."/>
            <person name="Slot J."/>
            <person name="Riley R."/>
            <person name="Boka B."/>
            <person name="Rigling D."/>
            <person name="Barry K."/>
            <person name="Lee J."/>
            <person name="Mihaltcheva S."/>
            <person name="LaButti K."/>
            <person name="Lipzen A."/>
            <person name="Waldron R."/>
            <person name="Moloney N.M."/>
            <person name="Sperisen C."/>
            <person name="Kredics L."/>
            <person name="Vagvoelgyi C."/>
            <person name="Patrignani A."/>
            <person name="Fitzpatrick D."/>
            <person name="Nagy I."/>
            <person name="Doyle S."/>
            <person name="Anderson J.B."/>
            <person name="Grigoriev I.V."/>
            <person name="Gueldener U."/>
            <person name="Muensterkoetter M."/>
            <person name="Nagy L.G."/>
        </authorList>
    </citation>
    <scope>NUCLEOTIDE SEQUENCE [LARGE SCALE GENOMIC DNA]</scope>
    <source>
        <strain evidence="9">28-4</strain>
    </source>
</reference>
<evidence type="ECO:0000313" key="9">
    <source>
        <dbReference type="Proteomes" id="UP000218334"/>
    </source>
</evidence>
<dbReference type="GO" id="GO:0005506">
    <property type="term" value="F:iron ion binding"/>
    <property type="evidence" value="ECO:0007669"/>
    <property type="project" value="InterPro"/>
</dbReference>
<dbReference type="InterPro" id="IPR036396">
    <property type="entry name" value="Cyt_P450_sf"/>
</dbReference>
<dbReference type="GO" id="GO:0004497">
    <property type="term" value="F:monooxygenase activity"/>
    <property type="evidence" value="ECO:0007669"/>
    <property type="project" value="UniProtKB-KW"/>
</dbReference>
<dbReference type="InterPro" id="IPR050364">
    <property type="entry name" value="Cytochrome_P450_fung"/>
</dbReference>
<keyword evidence="7" id="KW-0503">Monooxygenase</keyword>
<keyword evidence="3" id="KW-0349">Heme</keyword>
<comment type="similarity">
    <text evidence="2">Belongs to the cytochrome P450 family.</text>
</comment>
<dbReference type="GO" id="GO:0020037">
    <property type="term" value="F:heme binding"/>
    <property type="evidence" value="ECO:0007669"/>
    <property type="project" value="InterPro"/>
</dbReference>
<dbReference type="STRING" id="1076256.A0A2H3B6F9"/>
<organism evidence="8 9">
    <name type="scientific">Armillaria solidipes</name>
    <dbReference type="NCBI Taxonomy" id="1076256"/>
    <lineage>
        <taxon>Eukaryota</taxon>
        <taxon>Fungi</taxon>
        <taxon>Dikarya</taxon>
        <taxon>Basidiomycota</taxon>
        <taxon>Agaricomycotina</taxon>
        <taxon>Agaricomycetes</taxon>
        <taxon>Agaricomycetidae</taxon>
        <taxon>Agaricales</taxon>
        <taxon>Marasmiineae</taxon>
        <taxon>Physalacriaceae</taxon>
        <taxon>Armillaria</taxon>
    </lineage>
</organism>
<dbReference type="SUPFAM" id="SSF48264">
    <property type="entry name" value="Cytochrome P450"/>
    <property type="match status" value="1"/>
</dbReference>
<dbReference type="EMBL" id="KZ293504">
    <property type="protein sequence ID" value="PBK59423.1"/>
    <property type="molecule type" value="Genomic_DNA"/>
</dbReference>
<evidence type="ECO:0000256" key="6">
    <source>
        <dbReference type="ARBA" id="ARBA00023004"/>
    </source>
</evidence>
<protein>
    <recommendedName>
        <fullName evidence="10">Cytochrome P450</fullName>
    </recommendedName>
</protein>
<accession>A0A2H3B6F9</accession>
<evidence type="ECO:0008006" key="10">
    <source>
        <dbReference type="Google" id="ProtNLM"/>
    </source>
</evidence>
<dbReference type="PANTHER" id="PTHR46300:SF5">
    <property type="entry name" value="CYTOCHROME P450"/>
    <property type="match status" value="1"/>
</dbReference>
<evidence type="ECO:0000313" key="8">
    <source>
        <dbReference type="EMBL" id="PBK59423.1"/>
    </source>
</evidence>
<evidence type="ECO:0000256" key="4">
    <source>
        <dbReference type="ARBA" id="ARBA00022723"/>
    </source>
</evidence>
<keyword evidence="9" id="KW-1185">Reference proteome</keyword>
<keyword evidence="4" id="KW-0479">Metal-binding</keyword>
<sequence>MHTSILTVEHLVEIDTSRRVILHDEKDYLDSLVFNPDRLMPEDGRELPPEPTATFGFRRHICLGRYLTVNSAWIAIASILSTLTFSKAVDFDGQVIEPSDIFTGAFVR</sequence>
<evidence type="ECO:0000256" key="1">
    <source>
        <dbReference type="ARBA" id="ARBA00001971"/>
    </source>
</evidence>
<dbReference type="Pfam" id="PF00067">
    <property type="entry name" value="p450"/>
    <property type="match status" value="1"/>
</dbReference>
<gene>
    <name evidence="8" type="ORF">ARMSODRAFT_1027384</name>
</gene>
<proteinExistence type="inferred from homology"/>
<evidence type="ECO:0000256" key="5">
    <source>
        <dbReference type="ARBA" id="ARBA00023002"/>
    </source>
</evidence>
<dbReference type="AlphaFoldDB" id="A0A2H3B6F9"/>
<name>A0A2H3B6F9_9AGAR</name>
<dbReference type="GO" id="GO:0016705">
    <property type="term" value="F:oxidoreductase activity, acting on paired donors, with incorporation or reduction of molecular oxygen"/>
    <property type="evidence" value="ECO:0007669"/>
    <property type="project" value="InterPro"/>
</dbReference>
<evidence type="ECO:0000256" key="7">
    <source>
        <dbReference type="ARBA" id="ARBA00023033"/>
    </source>
</evidence>
<keyword evidence="6" id="KW-0408">Iron</keyword>
<dbReference type="Proteomes" id="UP000218334">
    <property type="component" value="Unassembled WGS sequence"/>
</dbReference>
<dbReference type="Gene3D" id="1.10.630.10">
    <property type="entry name" value="Cytochrome P450"/>
    <property type="match status" value="1"/>
</dbReference>